<dbReference type="EMBL" id="CP093442">
    <property type="protein sequence ID" value="UOF01426.1"/>
    <property type="molecule type" value="Genomic_DNA"/>
</dbReference>
<sequence>MARTATTPTTKRSTSKAPTKRASSTGTKTKSQSASSGKKSVLSKLTSKARSVAAKAKSKVSGKAKSAKSDIERSVEPRSEFAEQHAMSGRNTRQTSGKGMGARVNKKVGSFKDRQNAQPTSISPSSRK</sequence>
<proteinExistence type="predicted"/>
<name>A0ABY4CCN3_9BACT</name>
<protein>
    <submittedName>
        <fullName evidence="2">Uncharacterized protein</fullName>
    </submittedName>
</protein>
<dbReference type="Proteomes" id="UP000830116">
    <property type="component" value="Chromosome"/>
</dbReference>
<evidence type="ECO:0000256" key="1">
    <source>
        <dbReference type="SAM" id="MobiDB-lite"/>
    </source>
</evidence>
<evidence type="ECO:0000313" key="3">
    <source>
        <dbReference type="Proteomes" id="UP000830116"/>
    </source>
</evidence>
<feature type="compositionally biased region" description="Basic and acidic residues" evidence="1">
    <location>
        <begin position="67"/>
        <end position="83"/>
    </location>
</feature>
<feature type="compositionally biased region" description="Basic residues" evidence="1">
    <location>
        <begin position="56"/>
        <end position="66"/>
    </location>
</feature>
<feature type="compositionally biased region" description="Low complexity" evidence="1">
    <location>
        <begin position="1"/>
        <end position="21"/>
    </location>
</feature>
<gene>
    <name evidence="2" type="ORF">MNR06_00475</name>
</gene>
<dbReference type="RefSeq" id="WP_243537866.1">
    <property type="nucleotide sequence ID" value="NZ_CP093442.1"/>
</dbReference>
<feature type="region of interest" description="Disordered" evidence="1">
    <location>
        <begin position="1"/>
        <end position="128"/>
    </location>
</feature>
<evidence type="ECO:0000313" key="2">
    <source>
        <dbReference type="EMBL" id="UOF01426.1"/>
    </source>
</evidence>
<organism evidence="2 3">
    <name type="scientific">Bdellovibrio reynosensis</name>
    <dbReference type="NCBI Taxonomy" id="2835041"/>
    <lineage>
        <taxon>Bacteria</taxon>
        <taxon>Pseudomonadati</taxon>
        <taxon>Bdellovibrionota</taxon>
        <taxon>Bdellovibrionia</taxon>
        <taxon>Bdellovibrionales</taxon>
        <taxon>Pseudobdellovibrionaceae</taxon>
        <taxon>Bdellovibrio</taxon>
    </lineage>
</organism>
<feature type="compositionally biased region" description="Polar residues" evidence="1">
    <location>
        <begin position="22"/>
        <end position="46"/>
    </location>
</feature>
<keyword evidence="3" id="KW-1185">Reference proteome</keyword>
<feature type="compositionally biased region" description="Polar residues" evidence="1">
    <location>
        <begin position="116"/>
        <end position="128"/>
    </location>
</feature>
<reference evidence="2" key="1">
    <citation type="submission" date="2022-03" db="EMBL/GenBank/DDBJ databases">
        <title>Genome Identification and Characterization of new species Bdellovibrio reynosense LBG001 sp. nov. from a Mexico soil sample.</title>
        <authorList>
            <person name="Camilli A."/>
            <person name="Ajao Y."/>
            <person name="Guo X."/>
        </authorList>
    </citation>
    <scope>NUCLEOTIDE SEQUENCE</scope>
    <source>
        <strain evidence="2">LBG001</strain>
    </source>
</reference>
<accession>A0ABY4CCN3</accession>